<dbReference type="PANTHER" id="PTHR13138:SF3">
    <property type="entry name" value="CD2 ANTIGEN CYTOPLASMIC TAIL-BINDING PROTEIN 2"/>
    <property type="match status" value="1"/>
</dbReference>
<comment type="caution">
    <text evidence="2">The sequence shown here is derived from an EMBL/GenBank/DDBJ whole genome shotgun (WGS) entry which is preliminary data.</text>
</comment>
<dbReference type="Proteomes" id="UP001485043">
    <property type="component" value="Unassembled WGS sequence"/>
</dbReference>
<feature type="compositionally biased region" description="Basic and acidic residues" evidence="1">
    <location>
        <begin position="108"/>
        <end position="123"/>
    </location>
</feature>
<feature type="region of interest" description="Disordered" evidence="1">
    <location>
        <begin position="394"/>
        <end position="478"/>
    </location>
</feature>
<feature type="compositionally biased region" description="Basic and acidic residues" evidence="1">
    <location>
        <begin position="401"/>
        <end position="421"/>
    </location>
</feature>
<evidence type="ECO:0000313" key="3">
    <source>
        <dbReference type="Proteomes" id="UP001485043"/>
    </source>
</evidence>
<feature type="region of interest" description="Disordered" evidence="1">
    <location>
        <begin position="1"/>
        <end position="143"/>
    </location>
</feature>
<evidence type="ECO:0000313" key="2">
    <source>
        <dbReference type="EMBL" id="KAK9865900.1"/>
    </source>
</evidence>
<feature type="region of interest" description="Disordered" evidence="1">
    <location>
        <begin position="273"/>
        <end position="359"/>
    </location>
</feature>
<dbReference type="GO" id="GO:0005682">
    <property type="term" value="C:U5 snRNP"/>
    <property type="evidence" value="ECO:0007669"/>
    <property type="project" value="InterPro"/>
</dbReference>
<feature type="compositionally biased region" description="Basic and acidic residues" evidence="1">
    <location>
        <begin position="1"/>
        <end position="10"/>
    </location>
</feature>
<feature type="region of interest" description="Disordered" evidence="1">
    <location>
        <begin position="155"/>
        <end position="221"/>
    </location>
</feature>
<gene>
    <name evidence="2" type="ORF">WJX84_002963</name>
</gene>
<reference evidence="2 3" key="1">
    <citation type="journal article" date="2024" name="Nat. Commun.">
        <title>Phylogenomics reveals the evolutionary origins of lichenization in chlorophyte algae.</title>
        <authorList>
            <person name="Puginier C."/>
            <person name="Libourel C."/>
            <person name="Otte J."/>
            <person name="Skaloud P."/>
            <person name="Haon M."/>
            <person name="Grisel S."/>
            <person name="Petersen M."/>
            <person name="Berrin J.G."/>
            <person name="Delaux P.M."/>
            <person name="Dal Grande F."/>
            <person name="Keller J."/>
        </authorList>
    </citation>
    <scope>NUCLEOTIDE SEQUENCE [LARGE SCALE GENOMIC DNA]</scope>
    <source>
        <strain evidence="2 3">SAG 2523</strain>
    </source>
</reference>
<feature type="compositionally biased region" description="Basic and acidic residues" evidence="1">
    <location>
        <begin position="33"/>
        <end position="42"/>
    </location>
</feature>
<keyword evidence="3" id="KW-1185">Reference proteome</keyword>
<organism evidence="2 3">
    <name type="scientific">Apatococcus fuscideae</name>
    <dbReference type="NCBI Taxonomy" id="2026836"/>
    <lineage>
        <taxon>Eukaryota</taxon>
        <taxon>Viridiplantae</taxon>
        <taxon>Chlorophyta</taxon>
        <taxon>core chlorophytes</taxon>
        <taxon>Trebouxiophyceae</taxon>
        <taxon>Chlorellales</taxon>
        <taxon>Chlorellaceae</taxon>
        <taxon>Apatococcus</taxon>
    </lineage>
</organism>
<sequence length="539" mass="57881">MDAATHDKHSGKPYRARKQDLASEDVDNDDLEESRTPPERTSKSILQVSDEPGDLLEDTVPGETRIGQPPVTAEALEAPHHQQPDKITAQTSPAMADPQAAAAHRSNARREMNQMPAAEKEITKPSIAGEEANPPEFYNEVGMPMEPFNLDQEREDGFFTAGGGYVERNQADSRDAWIESLEDQGEIQGADSDATVAKPARPPGNQPEVSEPPGLSGAELSRERDLLVAALAPSETVAEALRRLQDADRGMFERVTEAAEALVDSGDIGLYEAPREVLQRQQDQAPAAAAAPRTSHPPKRPRTGEAPLRSGPTEASSSKPRDPEEAWGTSAWGATASELTFGSLPGPDSKLDTEMAEPLDVTDAVANGAAATAAASQAPDHLVGSELDRVSASYAHPAATRGDKASDAVRHQCSMDHRGSEDMSAVSSAPPPRAPPPESVISPTMAQHHGSWAVQKQEAQSATAADSASQQHAPNQKHIHLDDEVALLAAARRTKPDTLRRTRIRDFLRYLRRLPHELLPPSLTVNACLDLKFRHIAGA</sequence>
<protein>
    <submittedName>
        <fullName evidence="2">Uncharacterized protein</fullName>
    </submittedName>
</protein>
<dbReference type="EMBL" id="JALJOV010000207">
    <property type="protein sequence ID" value="KAK9865900.1"/>
    <property type="molecule type" value="Genomic_DNA"/>
</dbReference>
<evidence type="ECO:0000256" key="1">
    <source>
        <dbReference type="SAM" id="MobiDB-lite"/>
    </source>
</evidence>
<name>A0AAW1T8N0_9CHLO</name>
<dbReference type="InterPro" id="IPR039905">
    <property type="entry name" value="CD2BP2/Lin1"/>
</dbReference>
<dbReference type="PANTHER" id="PTHR13138">
    <property type="entry name" value="PROTEIN LIN1"/>
    <property type="match status" value="1"/>
</dbReference>
<feature type="compositionally biased region" description="Low complexity" evidence="1">
    <location>
        <begin position="459"/>
        <end position="473"/>
    </location>
</feature>
<feature type="compositionally biased region" description="Low complexity" evidence="1">
    <location>
        <begin position="94"/>
        <end position="103"/>
    </location>
</feature>
<proteinExistence type="predicted"/>
<feature type="compositionally biased region" description="Acidic residues" evidence="1">
    <location>
        <begin position="22"/>
        <end position="32"/>
    </location>
</feature>
<dbReference type="AlphaFoldDB" id="A0AAW1T8N0"/>
<accession>A0AAW1T8N0</accession>
<feature type="compositionally biased region" description="Pro residues" evidence="1">
    <location>
        <begin position="429"/>
        <end position="438"/>
    </location>
</feature>